<gene>
    <name evidence="1" type="ORF">AJO04nite_28630</name>
</gene>
<reference evidence="1 2" key="1">
    <citation type="submission" date="2019-07" db="EMBL/GenBank/DDBJ databases">
        <title>Whole genome shotgun sequence of Acinetobacter johnsonii NBRC 102197.</title>
        <authorList>
            <person name="Hosoyama A."/>
            <person name="Uohara A."/>
            <person name="Ohji S."/>
            <person name="Ichikawa N."/>
        </authorList>
    </citation>
    <scope>NUCLEOTIDE SEQUENCE [LARGE SCALE GENOMIC DNA]</scope>
    <source>
        <strain evidence="1 2">NBRC 102197</strain>
    </source>
</reference>
<dbReference type="AlphaFoldDB" id="A0AAV3WHU7"/>
<accession>A0AAV3WHU7</accession>
<evidence type="ECO:0000313" key="1">
    <source>
        <dbReference type="EMBL" id="GEK45605.1"/>
    </source>
</evidence>
<comment type="caution">
    <text evidence="1">The sequence shown here is derived from an EMBL/GenBank/DDBJ whole genome shotgun (WGS) entry which is preliminary data.</text>
</comment>
<name>A0AAV3WHU7_ACIJO</name>
<dbReference type="EMBL" id="BJUJ01000132">
    <property type="protein sequence ID" value="GEK45605.1"/>
    <property type="molecule type" value="Genomic_DNA"/>
</dbReference>
<evidence type="ECO:0000313" key="2">
    <source>
        <dbReference type="Proteomes" id="UP000321274"/>
    </source>
</evidence>
<organism evidence="1 2">
    <name type="scientific">Acinetobacter johnsonii</name>
    <dbReference type="NCBI Taxonomy" id="40214"/>
    <lineage>
        <taxon>Bacteria</taxon>
        <taxon>Pseudomonadati</taxon>
        <taxon>Pseudomonadota</taxon>
        <taxon>Gammaproteobacteria</taxon>
        <taxon>Moraxellales</taxon>
        <taxon>Moraxellaceae</taxon>
        <taxon>Acinetobacter</taxon>
    </lineage>
</organism>
<proteinExistence type="predicted"/>
<dbReference type="Proteomes" id="UP000321274">
    <property type="component" value="Unassembled WGS sequence"/>
</dbReference>
<sequence>MHRGANGAFYDQVLGGLTLNYLKIGFKSYSLFMWIEGIKAKRIEDKTYSKIGRFKENIHTQFLIFMYNLMYLSYTKSGKL</sequence>
<protein>
    <submittedName>
        <fullName evidence="1">Uncharacterized protein</fullName>
    </submittedName>
</protein>